<name>A0A858RGL9_9BACT</name>
<dbReference type="InterPro" id="IPR051828">
    <property type="entry name" value="HAD-like_hydrolase_domain"/>
</dbReference>
<dbReference type="NCBIfam" id="TIGR02252">
    <property type="entry name" value="DREG-2"/>
    <property type="match status" value="1"/>
</dbReference>
<reference evidence="1 2" key="1">
    <citation type="submission" date="2020-04" db="EMBL/GenBank/DDBJ databases">
        <title>Luteolibacter sp. G-1-1-1 isolated from soil.</title>
        <authorList>
            <person name="Dahal R.H."/>
        </authorList>
    </citation>
    <scope>NUCLEOTIDE SEQUENCE [LARGE SCALE GENOMIC DNA]</scope>
    <source>
        <strain evidence="1 2">G-1-1-1</strain>
    </source>
</reference>
<dbReference type="NCBIfam" id="TIGR01662">
    <property type="entry name" value="HAD-SF-IIIA"/>
    <property type="match status" value="1"/>
</dbReference>
<dbReference type="NCBIfam" id="TIGR01509">
    <property type="entry name" value="HAD-SF-IA-v3"/>
    <property type="match status" value="1"/>
</dbReference>
<dbReference type="NCBIfam" id="TIGR01549">
    <property type="entry name" value="HAD-SF-IA-v1"/>
    <property type="match status" value="1"/>
</dbReference>
<dbReference type="KEGG" id="luo:HHL09_08010"/>
<dbReference type="SUPFAM" id="SSF56784">
    <property type="entry name" value="HAD-like"/>
    <property type="match status" value="1"/>
</dbReference>
<dbReference type="EMBL" id="CP051774">
    <property type="protein sequence ID" value="QJE95731.1"/>
    <property type="molecule type" value="Genomic_DNA"/>
</dbReference>
<dbReference type="InterPro" id="IPR044924">
    <property type="entry name" value="HAD-SF_hydro_IA_REG-2-like_cap"/>
</dbReference>
<dbReference type="SFLD" id="SFLDG01129">
    <property type="entry name" value="C1.5:_HAD__Beta-PGM__Phosphata"/>
    <property type="match status" value="1"/>
</dbReference>
<organism evidence="1 2">
    <name type="scientific">Luteolibacter luteus</name>
    <dbReference type="NCBI Taxonomy" id="2728835"/>
    <lineage>
        <taxon>Bacteria</taxon>
        <taxon>Pseudomonadati</taxon>
        <taxon>Verrucomicrobiota</taxon>
        <taxon>Verrucomicrobiia</taxon>
        <taxon>Verrucomicrobiales</taxon>
        <taxon>Verrucomicrobiaceae</taxon>
        <taxon>Luteolibacter</taxon>
    </lineage>
</organism>
<keyword evidence="1" id="KW-0378">Hydrolase</keyword>
<dbReference type="InterPro" id="IPR006549">
    <property type="entry name" value="HAD-SF_hydro_IIIA"/>
</dbReference>
<dbReference type="InterPro" id="IPR006439">
    <property type="entry name" value="HAD-SF_hydro_IA"/>
</dbReference>
<dbReference type="Gene3D" id="3.40.50.1000">
    <property type="entry name" value="HAD superfamily/HAD-like"/>
    <property type="match status" value="1"/>
</dbReference>
<dbReference type="InterPro" id="IPR036412">
    <property type="entry name" value="HAD-like_sf"/>
</dbReference>
<evidence type="ECO:0000313" key="1">
    <source>
        <dbReference type="EMBL" id="QJE95731.1"/>
    </source>
</evidence>
<accession>A0A858RGL9</accession>
<sequence length="226" mass="24731">MIRALCFDAAGTLIEPAEPVAEVYARTSAAAGYPVEVDAVRRAFGVTFSGIVDPDWDSHPHGDAAEREWWKSVVCGTFGEILGEPLPDAFGREIFHALFDHYADPQAWRVFPEVQEVLAASREAGFRIAVVSNFDRRLHAILEGHALHFEAVITSADARSRKPEPAIFRHALALLGLSPQELFHVGDSRIADLEGAHALGIPAFLLDRPETGLREFLDVALEKGGK</sequence>
<dbReference type="InterPro" id="IPR011949">
    <property type="entry name" value="HAD-SF_hydro_IA_REG-2-like"/>
</dbReference>
<gene>
    <name evidence="1" type="ORF">HHL09_08010</name>
</gene>
<proteinExistence type="predicted"/>
<evidence type="ECO:0000313" key="2">
    <source>
        <dbReference type="Proteomes" id="UP000501812"/>
    </source>
</evidence>
<dbReference type="Pfam" id="PF00702">
    <property type="entry name" value="Hydrolase"/>
    <property type="match status" value="1"/>
</dbReference>
<dbReference type="Proteomes" id="UP000501812">
    <property type="component" value="Chromosome"/>
</dbReference>
<protein>
    <submittedName>
        <fullName evidence="1">HAD-IIIA family hydrolase</fullName>
    </submittedName>
</protein>
<keyword evidence="2" id="KW-1185">Reference proteome</keyword>
<dbReference type="PANTHER" id="PTHR46191">
    <property type="match status" value="1"/>
</dbReference>
<dbReference type="SFLD" id="SFLDS00003">
    <property type="entry name" value="Haloacid_Dehalogenase"/>
    <property type="match status" value="1"/>
</dbReference>
<dbReference type="AlphaFoldDB" id="A0A858RGL9"/>
<dbReference type="PANTHER" id="PTHR46191:SF2">
    <property type="entry name" value="HALOACID DEHALOGENASE-LIKE HYDROLASE DOMAIN-CONTAINING PROTEIN 3"/>
    <property type="match status" value="1"/>
</dbReference>
<dbReference type="Gene3D" id="1.10.150.720">
    <property type="entry name" value="Haloacid dehalogenase-like hydrolase"/>
    <property type="match status" value="1"/>
</dbReference>
<dbReference type="RefSeq" id="WP_169454044.1">
    <property type="nucleotide sequence ID" value="NZ_CP051774.1"/>
</dbReference>
<dbReference type="InterPro" id="IPR023214">
    <property type="entry name" value="HAD_sf"/>
</dbReference>
<dbReference type="GO" id="GO:0016787">
    <property type="term" value="F:hydrolase activity"/>
    <property type="evidence" value="ECO:0007669"/>
    <property type="project" value="UniProtKB-KW"/>
</dbReference>
<dbReference type="PRINTS" id="PR00413">
    <property type="entry name" value="HADHALOGNASE"/>
</dbReference>